<feature type="transmembrane region" description="Helical" evidence="1">
    <location>
        <begin position="143"/>
        <end position="169"/>
    </location>
</feature>
<proteinExistence type="predicted"/>
<name>A0A8X8ALW1_POPTO</name>
<protein>
    <submittedName>
        <fullName evidence="2">Uncharacterized protein</fullName>
    </submittedName>
</protein>
<keyword evidence="1" id="KW-1133">Transmembrane helix</keyword>
<reference evidence="2" key="1">
    <citation type="journal article" date="2020" name="bioRxiv">
        <title>Hybrid origin of Populus tomentosa Carr. identified through genome sequencing and phylogenomic analysis.</title>
        <authorList>
            <person name="An X."/>
            <person name="Gao K."/>
            <person name="Chen Z."/>
            <person name="Li J."/>
            <person name="Yang X."/>
            <person name="Yang X."/>
            <person name="Zhou J."/>
            <person name="Guo T."/>
            <person name="Zhao T."/>
            <person name="Huang S."/>
            <person name="Miao D."/>
            <person name="Khan W.U."/>
            <person name="Rao P."/>
            <person name="Ye M."/>
            <person name="Lei B."/>
            <person name="Liao W."/>
            <person name="Wang J."/>
            <person name="Ji L."/>
            <person name="Li Y."/>
            <person name="Guo B."/>
            <person name="Mustafa N.S."/>
            <person name="Li S."/>
            <person name="Yun Q."/>
            <person name="Keller S.R."/>
            <person name="Mao J."/>
            <person name="Zhang R."/>
            <person name="Strauss S.H."/>
        </authorList>
    </citation>
    <scope>NUCLEOTIDE SEQUENCE</scope>
    <source>
        <strain evidence="2">GM15</strain>
        <tissue evidence="2">Leaf</tissue>
    </source>
</reference>
<feature type="transmembrane region" description="Helical" evidence="1">
    <location>
        <begin position="107"/>
        <end position="131"/>
    </location>
</feature>
<feature type="transmembrane region" description="Helical" evidence="1">
    <location>
        <begin position="52"/>
        <end position="72"/>
    </location>
</feature>
<dbReference type="EMBL" id="JAAWWB010000002">
    <property type="protein sequence ID" value="KAG6789017.1"/>
    <property type="molecule type" value="Genomic_DNA"/>
</dbReference>
<dbReference type="Proteomes" id="UP000886885">
    <property type="component" value="Chromosome 1D"/>
</dbReference>
<evidence type="ECO:0000256" key="1">
    <source>
        <dbReference type="SAM" id="Phobius"/>
    </source>
</evidence>
<evidence type="ECO:0000313" key="3">
    <source>
        <dbReference type="Proteomes" id="UP000886885"/>
    </source>
</evidence>
<accession>A0A8X8ALW1</accession>
<comment type="caution">
    <text evidence="2">The sequence shown here is derived from an EMBL/GenBank/DDBJ whole genome shotgun (WGS) entry which is preliminary data.</text>
</comment>
<dbReference type="AlphaFoldDB" id="A0A8X8ALW1"/>
<keyword evidence="1" id="KW-0472">Membrane</keyword>
<keyword evidence="3" id="KW-1185">Reference proteome</keyword>
<evidence type="ECO:0000313" key="2">
    <source>
        <dbReference type="EMBL" id="KAG6789017.1"/>
    </source>
</evidence>
<keyword evidence="1" id="KW-0812">Transmembrane</keyword>
<sequence length="174" mass="18888">MVEGCSDDNPFVVDSGTLQQLDPVVEQLRFLGLLSPLKSHEVIHLMKPSYCVVWLVIVGCVDWLPIVVFIGGKFGGLSSWLLTSQRRVLDEGCPSSDLVNAAELLRLWLTTLALCAALCTCCLRAGFQLLVPCCLSAVVQVQCLVMGAALATFDCPVFLVVLDALLSLWKSCML</sequence>
<organism evidence="2 3">
    <name type="scientific">Populus tomentosa</name>
    <name type="common">Chinese white poplar</name>
    <dbReference type="NCBI Taxonomy" id="118781"/>
    <lineage>
        <taxon>Eukaryota</taxon>
        <taxon>Viridiplantae</taxon>
        <taxon>Streptophyta</taxon>
        <taxon>Embryophyta</taxon>
        <taxon>Tracheophyta</taxon>
        <taxon>Spermatophyta</taxon>
        <taxon>Magnoliopsida</taxon>
        <taxon>eudicotyledons</taxon>
        <taxon>Gunneridae</taxon>
        <taxon>Pentapetalae</taxon>
        <taxon>rosids</taxon>
        <taxon>fabids</taxon>
        <taxon>Malpighiales</taxon>
        <taxon>Salicaceae</taxon>
        <taxon>Saliceae</taxon>
        <taxon>Populus</taxon>
    </lineage>
</organism>
<gene>
    <name evidence="2" type="ORF">POTOM_005099</name>
</gene>